<keyword evidence="1" id="KW-1133">Transmembrane helix</keyword>
<accession>A0ABT4BCS9</accession>
<evidence type="ECO:0000256" key="1">
    <source>
        <dbReference type="SAM" id="Phobius"/>
    </source>
</evidence>
<dbReference type="Gene3D" id="1.10.287.70">
    <property type="match status" value="1"/>
</dbReference>
<dbReference type="RefSeq" id="WP_267568897.1">
    <property type="nucleotide sequence ID" value="NZ_JAPNTZ010000019.1"/>
</dbReference>
<dbReference type="EMBL" id="JAPNTZ010000019">
    <property type="protein sequence ID" value="MCY1144323.1"/>
    <property type="molecule type" value="Genomic_DNA"/>
</dbReference>
<organism evidence="3 4">
    <name type="scientific">Paractinoplanes pyxinae</name>
    <dbReference type="NCBI Taxonomy" id="2997416"/>
    <lineage>
        <taxon>Bacteria</taxon>
        <taxon>Bacillati</taxon>
        <taxon>Actinomycetota</taxon>
        <taxon>Actinomycetes</taxon>
        <taxon>Micromonosporales</taxon>
        <taxon>Micromonosporaceae</taxon>
        <taxon>Paractinoplanes</taxon>
    </lineage>
</organism>
<dbReference type="InterPro" id="IPR013099">
    <property type="entry name" value="K_chnl_dom"/>
</dbReference>
<evidence type="ECO:0000259" key="2">
    <source>
        <dbReference type="Pfam" id="PF07885"/>
    </source>
</evidence>
<evidence type="ECO:0000313" key="4">
    <source>
        <dbReference type="Proteomes" id="UP001151002"/>
    </source>
</evidence>
<dbReference type="Pfam" id="PF07885">
    <property type="entry name" value="Ion_trans_2"/>
    <property type="match status" value="1"/>
</dbReference>
<feature type="transmembrane region" description="Helical" evidence="1">
    <location>
        <begin position="259"/>
        <end position="281"/>
    </location>
</feature>
<feature type="domain" description="Potassium channel" evidence="2">
    <location>
        <begin position="229"/>
        <end position="284"/>
    </location>
</feature>
<feature type="transmembrane region" description="Helical" evidence="1">
    <location>
        <begin position="100"/>
        <end position="121"/>
    </location>
</feature>
<dbReference type="SUPFAM" id="SSF81324">
    <property type="entry name" value="Voltage-gated potassium channels"/>
    <property type="match status" value="1"/>
</dbReference>
<gene>
    <name evidence="3" type="ORF">OWR29_40550</name>
</gene>
<dbReference type="Proteomes" id="UP001151002">
    <property type="component" value="Unassembled WGS sequence"/>
</dbReference>
<proteinExistence type="predicted"/>
<evidence type="ECO:0000313" key="3">
    <source>
        <dbReference type="EMBL" id="MCY1144323.1"/>
    </source>
</evidence>
<feature type="transmembrane region" description="Helical" evidence="1">
    <location>
        <begin position="133"/>
        <end position="159"/>
    </location>
</feature>
<feature type="transmembrane region" description="Helical" evidence="1">
    <location>
        <begin position="187"/>
        <end position="209"/>
    </location>
</feature>
<comment type="caution">
    <text evidence="3">The sequence shown here is derived from an EMBL/GenBank/DDBJ whole genome shotgun (WGS) entry which is preliminary data.</text>
</comment>
<keyword evidence="4" id="KW-1185">Reference proteome</keyword>
<keyword evidence="1" id="KW-0812">Transmembrane</keyword>
<name>A0ABT4BCS9_9ACTN</name>
<reference evidence="3" key="1">
    <citation type="submission" date="2022-11" db="EMBL/GenBank/DDBJ databases">
        <authorList>
            <person name="Somphong A."/>
            <person name="Phongsopitanun W."/>
        </authorList>
    </citation>
    <scope>NUCLEOTIDE SEQUENCE</scope>
    <source>
        <strain evidence="3">Pm04-4</strain>
    </source>
</reference>
<keyword evidence="1" id="KW-0472">Membrane</keyword>
<protein>
    <submittedName>
        <fullName evidence="3">Ion channel</fullName>
    </submittedName>
</protein>
<sequence>MNSPASGWLGVGYALIEAAVLVLGSAFALGAWIKTVVWWKSLKWALSRGHDYAEAVQKFKGEVTREDRVRQIREFEGDFIPCGAKSVNLWSPHPTIPQRILDLLFVKTPIFLLEGSLLALFASLMHESNPARLVAVAIATWVCVYSLMLIAEAVVWYVIAKDYARVWGDLKFSNRSRNSSGRTLGDFRGLGAVTVTAVFACSVLISVTAQGADQYENLDPSAPETLGIPTLISSTYYVLATMTTVGDDYIAPKTALARMAAGLLHLMVVLTISFAISAIAARVQDRE</sequence>
<feature type="transmembrane region" description="Helical" evidence="1">
    <location>
        <begin position="12"/>
        <end position="33"/>
    </location>
</feature>